<dbReference type="OrthoDB" id="27956at2157"/>
<dbReference type="EMBL" id="CP000504">
    <property type="protein sequence ID" value="ABL87648.1"/>
    <property type="molecule type" value="Genomic_DNA"/>
</dbReference>
<proteinExistence type="predicted"/>
<protein>
    <submittedName>
        <fullName evidence="1">Uncharacterized protein</fullName>
    </submittedName>
</protein>
<dbReference type="AlphaFoldDB" id="A1RRR6"/>
<evidence type="ECO:0000313" key="2">
    <source>
        <dbReference type="Proteomes" id="UP000002595"/>
    </source>
</evidence>
<gene>
    <name evidence="1" type="ordered locus">Pisl_0470</name>
</gene>
<dbReference type="Proteomes" id="UP000002595">
    <property type="component" value="Chromosome"/>
</dbReference>
<organism evidence="1 2">
    <name type="scientific">Pyrobaculum islandicum (strain DSM 4184 / JCM 9189 / GEO3)</name>
    <dbReference type="NCBI Taxonomy" id="384616"/>
    <lineage>
        <taxon>Archaea</taxon>
        <taxon>Thermoproteota</taxon>
        <taxon>Thermoprotei</taxon>
        <taxon>Thermoproteales</taxon>
        <taxon>Thermoproteaceae</taxon>
        <taxon>Pyrobaculum</taxon>
    </lineage>
</organism>
<evidence type="ECO:0000313" key="1">
    <source>
        <dbReference type="EMBL" id="ABL87648.1"/>
    </source>
</evidence>
<dbReference type="GeneID" id="4616906"/>
<dbReference type="KEGG" id="pis:Pisl_0470"/>
<dbReference type="STRING" id="384616.Pisl_0470"/>
<dbReference type="RefSeq" id="WP_011762225.1">
    <property type="nucleotide sequence ID" value="NC_008701.1"/>
</dbReference>
<name>A1RRR6_PYRIL</name>
<dbReference type="eggNOG" id="arCOG05662">
    <property type="taxonomic scope" value="Archaea"/>
</dbReference>
<keyword evidence="2" id="KW-1185">Reference proteome</keyword>
<sequence>MIIKVVQIRDTAIIELSLPPCADVFTFKISSRELEICGKTYVLSEEIGEFKRGLLLLEKTPFFIECDEGNCIAAKAQV</sequence>
<dbReference type="HOGENOM" id="CLU_2613772_0_0_2"/>
<accession>A1RRR6</accession>
<reference evidence="1" key="1">
    <citation type="submission" date="2006-12" db="EMBL/GenBank/DDBJ databases">
        <title>Complete sequence of Pyrobaculum islandicum DSM 4184.</title>
        <authorList>
            <person name="Copeland A."/>
            <person name="Lucas S."/>
            <person name="Lapidus A."/>
            <person name="Barry K."/>
            <person name="Detter J.C."/>
            <person name="Glavina del Rio T."/>
            <person name="Dalin E."/>
            <person name="Tice H."/>
            <person name="Pitluck S."/>
            <person name="Meincke L."/>
            <person name="Brettin T."/>
            <person name="Bruce D."/>
            <person name="Han C."/>
            <person name="Tapia R."/>
            <person name="Gilna P."/>
            <person name="Schmutz J."/>
            <person name="Larimer F."/>
            <person name="Land M."/>
            <person name="Hauser L."/>
            <person name="Kyrpides N."/>
            <person name="Mikhailova N."/>
            <person name="Cozen A.E."/>
            <person name="Fitz-Gibbon S.T."/>
            <person name="House C.H."/>
            <person name="Saltikov C."/>
            <person name="Lowe T."/>
            <person name="Richardson P."/>
        </authorList>
    </citation>
    <scope>NUCLEOTIDE SEQUENCE [LARGE SCALE GENOMIC DNA]</scope>
    <source>
        <strain evidence="1">DSM 4184</strain>
    </source>
</reference>